<dbReference type="EMBL" id="SCEB01215709">
    <property type="protein sequence ID" value="RXM28117.1"/>
    <property type="molecule type" value="Genomic_DNA"/>
</dbReference>
<dbReference type="InterPro" id="IPR051422">
    <property type="entry name" value="AlkB_tRNA_MeTrf/Diox"/>
</dbReference>
<dbReference type="PANTHER" id="PTHR13069">
    <property type="entry name" value="ALKYLATED DNA REPAIR PROTEIN ALKB HOMOLOG 8"/>
    <property type="match status" value="1"/>
</dbReference>
<dbReference type="GO" id="GO:0000049">
    <property type="term" value="F:tRNA binding"/>
    <property type="evidence" value="ECO:0007669"/>
    <property type="project" value="TreeGrafter"/>
</dbReference>
<dbReference type="FunFam" id="3.40.50.150:FF:000195">
    <property type="entry name" value="Methyltransferase domain containing protein"/>
    <property type="match status" value="1"/>
</dbReference>
<dbReference type="GO" id="GO:0005634">
    <property type="term" value="C:nucleus"/>
    <property type="evidence" value="ECO:0007669"/>
    <property type="project" value="TreeGrafter"/>
</dbReference>
<dbReference type="CDD" id="cd02440">
    <property type="entry name" value="AdoMet_MTases"/>
    <property type="match status" value="1"/>
</dbReference>
<sequence length="520" mass="59729">MVDAMEMSGDELRARLEELVAELRVRRALGMKKNEGSRWWRWEDGKLPCWLRGTASSSSRKKGEQERHRTRRWEEHKMENEAIQLEKQHVHSVYVKTAPYLSDLRCKAWPRVKQFLLDQEPGSLIADIGCGTGKYLSVNSLIYNLGCDYCSPLVEKARKQGHEVLVCDNLQLPFRDQVFNAVISIGVIHHFSTKERRIRAIREIARTIIPGGMVMIYAWALEQKRRRFEKQDVFVPWNKALCSRNPSESGENTSKDKPVDIHPTVYSEEYRWIDALRKEISTKRSYSLGSCISVGRCCIKNPEQENRFYNGLGKSLRSWFFSKSLDESSMKKNIEKMKPLRSSEGWVGNAVLVQPSRHCSIDLGHGGSLLNGQSFEEDDVFVETTNHKEAQWWKATGTLREINGGHQTVVHRKNGPVNGEQYKPTVNGTNDLNSVSNRIFRRTSTLDSTDSILDEIDVEDEQDNLVDTKDFMRYYHVFKEGELSHLIEENVNELSIVSSCFDHGNWCVIAKRKMPGVSAL</sequence>
<gene>
    <name evidence="4" type="ORF">EOD39_10015</name>
</gene>
<evidence type="ECO:0000313" key="5">
    <source>
        <dbReference type="Proteomes" id="UP000289886"/>
    </source>
</evidence>
<dbReference type="GO" id="GO:0005737">
    <property type="term" value="C:cytoplasm"/>
    <property type="evidence" value="ECO:0007669"/>
    <property type="project" value="TreeGrafter"/>
</dbReference>
<accession>A0A444TYU9</accession>
<evidence type="ECO:0000256" key="2">
    <source>
        <dbReference type="ARBA" id="ARBA00022679"/>
    </source>
</evidence>
<dbReference type="GO" id="GO:0008757">
    <property type="term" value="F:S-adenosylmethionine-dependent methyltransferase activity"/>
    <property type="evidence" value="ECO:0007669"/>
    <property type="project" value="InterPro"/>
</dbReference>
<dbReference type="Gene3D" id="3.40.50.150">
    <property type="entry name" value="Vaccinia Virus protein VP39"/>
    <property type="match status" value="2"/>
</dbReference>
<reference evidence="4 5" key="1">
    <citation type="submission" date="2019-01" db="EMBL/GenBank/DDBJ databases">
        <title>Draft Genome and Complete Hox-Cluster Characterization of the Sterlet Sturgeon (Acipenser ruthenus).</title>
        <authorList>
            <person name="Wei Q."/>
        </authorList>
    </citation>
    <scope>NUCLEOTIDE SEQUENCE [LARGE SCALE GENOMIC DNA]</scope>
    <source>
        <strain evidence="4">WHYD16114868_AA</strain>
        <tissue evidence="4">Blood</tissue>
    </source>
</reference>
<dbReference type="AlphaFoldDB" id="A0A444TYU9"/>
<keyword evidence="1 4" id="KW-0489">Methyltransferase</keyword>
<feature type="domain" description="Methyltransferase type 11" evidence="3">
    <location>
        <begin position="127"/>
        <end position="216"/>
    </location>
</feature>
<dbReference type="Proteomes" id="UP000289886">
    <property type="component" value="Unassembled WGS sequence"/>
</dbReference>
<keyword evidence="2 4" id="KW-0808">Transferase</keyword>
<dbReference type="SUPFAM" id="SSF53335">
    <property type="entry name" value="S-adenosyl-L-methionine-dependent methyltransferases"/>
    <property type="match status" value="1"/>
</dbReference>
<dbReference type="Pfam" id="PF08241">
    <property type="entry name" value="Methyltransf_11"/>
    <property type="match status" value="1"/>
</dbReference>
<protein>
    <submittedName>
        <fullName evidence="4">Putative tRNA methyltransferase 9-like protein</fullName>
    </submittedName>
</protein>
<evidence type="ECO:0000256" key="1">
    <source>
        <dbReference type="ARBA" id="ARBA00022603"/>
    </source>
</evidence>
<evidence type="ECO:0000259" key="3">
    <source>
        <dbReference type="Pfam" id="PF08241"/>
    </source>
</evidence>
<dbReference type="InterPro" id="IPR013216">
    <property type="entry name" value="Methyltransf_11"/>
</dbReference>
<keyword evidence="5" id="KW-1185">Reference proteome</keyword>
<name>A0A444TYU9_ACIRT</name>
<organism evidence="4 5">
    <name type="scientific">Acipenser ruthenus</name>
    <name type="common">Sterlet sturgeon</name>
    <dbReference type="NCBI Taxonomy" id="7906"/>
    <lineage>
        <taxon>Eukaryota</taxon>
        <taxon>Metazoa</taxon>
        <taxon>Chordata</taxon>
        <taxon>Craniata</taxon>
        <taxon>Vertebrata</taxon>
        <taxon>Euteleostomi</taxon>
        <taxon>Actinopterygii</taxon>
        <taxon>Chondrostei</taxon>
        <taxon>Acipenseriformes</taxon>
        <taxon>Acipenseridae</taxon>
        <taxon>Acipenser</taxon>
    </lineage>
</organism>
<proteinExistence type="predicted"/>
<dbReference type="PANTHER" id="PTHR13069:SF36">
    <property type="entry name" value="TRNA METHYLTRANSFERASE 9B-RELATED"/>
    <property type="match status" value="1"/>
</dbReference>
<dbReference type="InterPro" id="IPR029063">
    <property type="entry name" value="SAM-dependent_MTases_sf"/>
</dbReference>
<evidence type="ECO:0000313" key="4">
    <source>
        <dbReference type="EMBL" id="RXM28117.1"/>
    </source>
</evidence>
<dbReference type="GO" id="GO:0030488">
    <property type="term" value="P:tRNA methylation"/>
    <property type="evidence" value="ECO:0007669"/>
    <property type="project" value="TreeGrafter"/>
</dbReference>
<comment type="caution">
    <text evidence="4">The sequence shown here is derived from an EMBL/GenBank/DDBJ whole genome shotgun (WGS) entry which is preliminary data.</text>
</comment>
<dbReference type="GO" id="GO:0106335">
    <property type="term" value="F:tRNA (5-carboxymethyluridine(34)-5-O)-methyltransferase activity"/>
    <property type="evidence" value="ECO:0007669"/>
    <property type="project" value="TreeGrafter"/>
</dbReference>
<dbReference type="GO" id="GO:0002098">
    <property type="term" value="P:tRNA wobble uridine modification"/>
    <property type="evidence" value="ECO:0007669"/>
    <property type="project" value="TreeGrafter"/>
</dbReference>